<sequence>LNIINVVANPAIGAPVVTSVPAYQAQPVVQAIIGIVVFIFGFVNKSSGTVSDSSGVTYWGSIS</sequence>
<keyword evidence="1" id="KW-1133">Transmembrane helix</keyword>
<feature type="transmembrane region" description="Helical" evidence="1">
    <location>
        <begin position="25"/>
        <end position="43"/>
    </location>
</feature>
<keyword evidence="1" id="KW-0812">Transmembrane</keyword>
<reference evidence="2" key="1">
    <citation type="submission" date="2020-07" db="EMBL/GenBank/DDBJ databases">
        <title>Clarias magur genome sequencing, assembly and annotation.</title>
        <authorList>
            <person name="Kushwaha B."/>
            <person name="Kumar R."/>
            <person name="Das P."/>
            <person name="Joshi C.G."/>
            <person name="Kumar D."/>
            <person name="Nagpure N.S."/>
            <person name="Pandey M."/>
            <person name="Agarwal S."/>
            <person name="Srivastava S."/>
            <person name="Singh M."/>
            <person name="Sahoo L."/>
            <person name="Jayasankar P."/>
            <person name="Meher P.K."/>
            <person name="Koringa P.G."/>
            <person name="Iquebal M.A."/>
            <person name="Das S.P."/>
            <person name="Bit A."/>
            <person name="Patnaik S."/>
            <person name="Patel N."/>
            <person name="Shah T.M."/>
            <person name="Hinsu A."/>
            <person name="Jena J.K."/>
        </authorList>
    </citation>
    <scope>NUCLEOTIDE SEQUENCE</scope>
    <source>
        <strain evidence="2">CIFAMagur01</strain>
        <tissue evidence="2">Testis</tissue>
    </source>
</reference>
<name>A0A8J4UDM7_CLAMG</name>
<evidence type="ECO:0000313" key="3">
    <source>
        <dbReference type="Proteomes" id="UP000727407"/>
    </source>
</evidence>
<comment type="caution">
    <text evidence="2">The sequence shown here is derived from an EMBL/GenBank/DDBJ whole genome shotgun (WGS) entry which is preliminary data.</text>
</comment>
<proteinExistence type="predicted"/>
<keyword evidence="3" id="KW-1185">Reference proteome</keyword>
<gene>
    <name evidence="2" type="ORF">DAT39_013541</name>
</gene>
<evidence type="ECO:0000256" key="1">
    <source>
        <dbReference type="SAM" id="Phobius"/>
    </source>
</evidence>
<dbReference type="EMBL" id="QNUK01000264">
    <property type="protein sequence ID" value="KAF5896754.1"/>
    <property type="molecule type" value="Genomic_DNA"/>
</dbReference>
<feature type="non-terminal residue" evidence="2">
    <location>
        <position position="1"/>
    </location>
</feature>
<dbReference type="Proteomes" id="UP000727407">
    <property type="component" value="Unassembled WGS sequence"/>
</dbReference>
<protein>
    <submittedName>
        <fullName evidence="2">Uncharacterized protein</fullName>
    </submittedName>
</protein>
<organism evidence="2 3">
    <name type="scientific">Clarias magur</name>
    <name type="common">Asian catfish</name>
    <name type="synonym">Macropteronotus magur</name>
    <dbReference type="NCBI Taxonomy" id="1594786"/>
    <lineage>
        <taxon>Eukaryota</taxon>
        <taxon>Metazoa</taxon>
        <taxon>Chordata</taxon>
        <taxon>Craniata</taxon>
        <taxon>Vertebrata</taxon>
        <taxon>Euteleostomi</taxon>
        <taxon>Actinopterygii</taxon>
        <taxon>Neopterygii</taxon>
        <taxon>Teleostei</taxon>
        <taxon>Ostariophysi</taxon>
        <taxon>Siluriformes</taxon>
        <taxon>Clariidae</taxon>
        <taxon>Clarias</taxon>
    </lineage>
</organism>
<evidence type="ECO:0000313" key="2">
    <source>
        <dbReference type="EMBL" id="KAF5896754.1"/>
    </source>
</evidence>
<feature type="non-terminal residue" evidence="2">
    <location>
        <position position="63"/>
    </location>
</feature>
<accession>A0A8J4UDM7</accession>
<keyword evidence="1" id="KW-0472">Membrane</keyword>
<dbReference type="AlphaFoldDB" id="A0A8J4UDM7"/>